<gene>
    <name evidence="1" type="ORF">yberc0001_30050</name>
</gene>
<reference evidence="1" key="1">
    <citation type="submission" date="2008-12" db="EMBL/GenBank/DDBJ databases">
        <title>Annotation of the Yersinia bercovieri ATCC 43970 genome.</title>
        <authorList>
            <person name="Read T.D."/>
            <person name="Akmal A."/>
            <person name="Bishop-Lilly K."/>
            <person name="Chen P.E."/>
            <person name="Cook C."/>
            <person name="Kiley M.P."/>
            <person name="Lentz S."/>
            <person name="Mateczun A."/>
            <person name="Nagarajan N."/>
            <person name="Nolan N."/>
            <person name="Osborne B.I."/>
            <person name="Pop M."/>
            <person name="Sozhamannan S."/>
            <person name="Stewart A.C."/>
            <person name="Sulakvelidze A."/>
            <person name="Thomason B."/>
            <person name="Willner K."/>
            <person name="Zwick M.E."/>
        </authorList>
    </citation>
    <scope>NUCLEOTIDE SEQUENCE [LARGE SCALE GENOMIC DNA]</scope>
    <source>
        <strain evidence="1">ATCC 43970</strain>
    </source>
</reference>
<sequence length="38" mass="4561">MASRFFVWRQINGIISAFYVSQEMLCHKLAALRWFRLA</sequence>
<name>A0ABM9XZK5_YERBE</name>
<keyword evidence="2" id="KW-1185">Reference proteome</keyword>
<evidence type="ECO:0000313" key="2">
    <source>
        <dbReference type="Proteomes" id="UP000010319"/>
    </source>
</evidence>
<dbReference type="EMBL" id="AALC02000019">
    <property type="protein sequence ID" value="EEQ06876.1"/>
    <property type="molecule type" value="Genomic_DNA"/>
</dbReference>
<protein>
    <submittedName>
        <fullName evidence="1">Uncharacterized protein</fullName>
    </submittedName>
</protein>
<comment type="caution">
    <text evidence="1">The sequence shown here is derived from an EMBL/GenBank/DDBJ whole genome shotgun (WGS) entry which is preliminary data.</text>
</comment>
<proteinExistence type="predicted"/>
<accession>A0ABM9XZK5</accession>
<organism evidence="1 2">
    <name type="scientific">Yersinia bercovieri ATCC 43970</name>
    <dbReference type="NCBI Taxonomy" id="349968"/>
    <lineage>
        <taxon>Bacteria</taxon>
        <taxon>Pseudomonadati</taxon>
        <taxon>Pseudomonadota</taxon>
        <taxon>Gammaproteobacteria</taxon>
        <taxon>Enterobacterales</taxon>
        <taxon>Yersiniaceae</taxon>
        <taxon>Yersinia</taxon>
    </lineage>
</organism>
<dbReference type="Proteomes" id="UP000010319">
    <property type="component" value="Unassembled WGS sequence"/>
</dbReference>
<evidence type="ECO:0000313" key="1">
    <source>
        <dbReference type="EMBL" id="EEQ06876.1"/>
    </source>
</evidence>